<dbReference type="CDD" id="cd03444">
    <property type="entry name" value="Thioesterase_II_repeat1"/>
    <property type="match status" value="1"/>
</dbReference>
<evidence type="ECO:0000256" key="1">
    <source>
        <dbReference type="ARBA" id="ARBA00006538"/>
    </source>
</evidence>
<sequence>MADLWSDLLSCLELNGVPAGAATRAENTTVLEGRNQDLSYHRLFGGQLLGQFVRAACQVCPDKAVKSLHALFPKEGRNDELVSYEVVKQHEGRSFATLSVVARQSRGVIATASLSMHAPEGGLDRQTAPALPAVPGAEHEVDLGMIPWQTRTTGDLDDRAPTRPELDLWMRTPSVAAGLAPALLAYATDLTLIGTALRPLEGISQQDAGTAFVSAVTSHTLWFHRPFRTDSWLLLRQQSPVVAHGRCYGRGDVLTEGASLVASYAQEALLRFQH</sequence>
<evidence type="ECO:0000256" key="2">
    <source>
        <dbReference type="ARBA" id="ARBA00022801"/>
    </source>
</evidence>
<evidence type="ECO:0000313" key="6">
    <source>
        <dbReference type="Proteomes" id="UP000715441"/>
    </source>
</evidence>
<dbReference type="InterPro" id="IPR042171">
    <property type="entry name" value="Acyl-CoA_hotdog"/>
</dbReference>
<dbReference type="Gene3D" id="2.40.160.210">
    <property type="entry name" value="Acyl-CoA thioesterase, double hotdog domain"/>
    <property type="match status" value="1"/>
</dbReference>
<dbReference type="PANTHER" id="PTHR11066:SF34">
    <property type="entry name" value="ACYL-COENZYME A THIOESTERASE 8"/>
    <property type="match status" value="1"/>
</dbReference>
<dbReference type="PANTHER" id="PTHR11066">
    <property type="entry name" value="ACYL-COA THIOESTERASE"/>
    <property type="match status" value="1"/>
</dbReference>
<dbReference type="EMBL" id="JAAXLS010000001">
    <property type="protein sequence ID" value="NKQ51504.1"/>
    <property type="molecule type" value="Genomic_DNA"/>
</dbReference>
<keyword evidence="6" id="KW-1185">Reference proteome</keyword>
<keyword evidence="2" id="KW-0378">Hydrolase</keyword>
<dbReference type="InterPro" id="IPR029069">
    <property type="entry name" value="HotDog_dom_sf"/>
</dbReference>
<reference evidence="5 6" key="1">
    <citation type="submission" date="2020-04" db="EMBL/GenBank/DDBJ databases">
        <title>Novel species.</title>
        <authorList>
            <person name="Teo W.F.A."/>
            <person name="Lipun K."/>
            <person name="Srisuk N."/>
            <person name="Duangmal K."/>
        </authorList>
    </citation>
    <scope>NUCLEOTIDE SEQUENCE [LARGE SCALE GENOMIC DNA]</scope>
    <source>
        <strain evidence="5 6">K13G38</strain>
    </source>
</reference>
<organism evidence="5 6">
    <name type="scientific">Amycolatopsis acididurans</name>
    <dbReference type="NCBI Taxonomy" id="2724524"/>
    <lineage>
        <taxon>Bacteria</taxon>
        <taxon>Bacillati</taxon>
        <taxon>Actinomycetota</taxon>
        <taxon>Actinomycetes</taxon>
        <taxon>Pseudonocardiales</taxon>
        <taxon>Pseudonocardiaceae</taxon>
        <taxon>Amycolatopsis</taxon>
    </lineage>
</organism>
<proteinExistence type="inferred from homology"/>
<protein>
    <submittedName>
        <fullName evidence="5">Acyl-CoA thioesterase II</fullName>
    </submittedName>
</protein>
<dbReference type="Pfam" id="PF13622">
    <property type="entry name" value="4HBT_3"/>
    <property type="match status" value="1"/>
</dbReference>
<feature type="domain" description="Acyl-CoA thioesterase-like C-terminal" evidence="4">
    <location>
        <begin position="135"/>
        <end position="269"/>
    </location>
</feature>
<dbReference type="Proteomes" id="UP000715441">
    <property type="component" value="Unassembled WGS sequence"/>
</dbReference>
<evidence type="ECO:0000313" key="5">
    <source>
        <dbReference type="EMBL" id="NKQ51504.1"/>
    </source>
</evidence>
<feature type="domain" description="Acyl-CoA thioesterase-like N-terminal HotDog" evidence="3">
    <location>
        <begin position="42"/>
        <end position="116"/>
    </location>
</feature>
<evidence type="ECO:0000259" key="3">
    <source>
        <dbReference type="Pfam" id="PF13622"/>
    </source>
</evidence>
<evidence type="ECO:0000259" key="4">
    <source>
        <dbReference type="Pfam" id="PF20789"/>
    </source>
</evidence>
<comment type="similarity">
    <text evidence="1">Belongs to the C/M/P thioester hydrolase family.</text>
</comment>
<comment type="caution">
    <text evidence="5">The sequence shown here is derived from an EMBL/GenBank/DDBJ whole genome shotgun (WGS) entry which is preliminary data.</text>
</comment>
<dbReference type="InterPro" id="IPR049450">
    <property type="entry name" value="ACOT8-like_C"/>
</dbReference>
<name>A0ABX1IXK9_9PSEU</name>
<dbReference type="InterPro" id="IPR049449">
    <property type="entry name" value="TesB_ACOT8-like_N"/>
</dbReference>
<dbReference type="RefSeq" id="WP_168510464.1">
    <property type="nucleotide sequence ID" value="NZ_JAAXLS010000001.1"/>
</dbReference>
<dbReference type="InterPro" id="IPR003703">
    <property type="entry name" value="Acyl_CoA_thio"/>
</dbReference>
<dbReference type="CDD" id="cd03445">
    <property type="entry name" value="Thioesterase_II_repeat2"/>
    <property type="match status" value="1"/>
</dbReference>
<dbReference type="Pfam" id="PF20789">
    <property type="entry name" value="4HBT_3C"/>
    <property type="match status" value="1"/>
</dbReference>
<dbReference type="SUPFAM" id="SSF54637">
    <property type="entry name" value="Thioesterase/thiol ester dehydrase-isomerase"/>
    <property type="match status" value="2"/>
</dbReference>
<gene>
    <name evidence="5" type="ORF">HFP15_01260</name>
</gene>
<accession>A0ABX1IXK9</accession>